<keyword evidence="2" id="KW-1185">Reference proteome</keyword>
<organism evidence="1 2">
    <name type="scientific">Brassica cretica</name>
    <name type="common">Mustard</name>
    <dbReference type="NCBI Taxonomy" id="69181"/>
    <lineage>
        <taxon>Eukaryota</taxon>
        <taxon>Viridiplantae</taxon>
        <taxon>Streptophyta</taxon>
        <taxon>Embryophyta</taxon>
        <taxon>Tracheophyta</taxon>
        <taxon>Spermatophyta</taxon>
        <taxon>Magnoliopsida</taxon>
        <taxon>eudicotyledons</taxon>
        <taxon>Gunneridae</taxon>
        <taxon>Pentapetalae</taxon>
        <taxon>rosids</taxon>
        <taxon>malvids</taxon>
        <taxon>Brassicales</taxon>
        <taxon>Brassicaceae</taxon>
        <taxon>Brassiceae</taxon>
        <taxon>Brassica</taxon>
    </lineage>
</organism>
<evidence type="ECO:0000313" key="1">
    <source>
        <dbReference type="EMBL" id="KAF3552229.1"/>
    </source>
</evidence>
<reference evidence="1 2" key="1">
    <citation type="journal article" date="2020" name="BMC Genomics">
        <title>Intraspecific diversification of the crop wild relative Brassica cretica Lam. using demographic model selection.</title>
        <authorList>
            <person name="Kioukis A."/>
            <person name="Michalopoulou V.A."/>
            <person name="Briers L."/>
            <person name="Pirintsos S."/>
            <person name="Studholme D.J."/>
            <person name="Pavlidis P."/>
            <person name="Sarris P.F."/>
        </authorList>
    </citation>
    <scope>NUCLEOTIDE SEQUENCE [LARGE SCALE GENOMIC DNA]</scope>
    <source>
        <strain evidence="2">cv. PFS-1207/04</strain>
    </source>
</reference>
<gene>
    <name evidence="1" type="ORF">DY000_02002604</name>
</gene>
<evidence type="ECO:0000313" key="2">
    <source>
        <dbReference type="Proteomes" id="UP000266723"/>
    </source>
</evidence>
<dbReference type="Proteomes" id="UP000266723">
    <property type="component" value="Unassembled WGS sequence"/>
</dbReference>
<protein>
    <submittedName>
        <fullName evidence="1">Uncharacterized protein</fullName>
    </submittedName>
</protein>
<accession>A0ABQ7CJT0</accession>
<dbReference type="EMBL" id="QGKV02000832">
    <property type="protein sequence ID" value="KAF3552229.1"/>
    <property type="molecule type" value="Genomic_DNA"/>
</dbReference>
<sequence>MSRRSGRRRVVSLWGIPMFRSEGRRNHEHLNPPPAYHSSERRQIPTLYGQVARLKEGRGWSGVNRWQKGVYPLDSGGDVWQGFSTMELSTRGGDFAGKTRWSCYIPAPVTVCLVAPVVGTTHFLKPRLSVPVSRRRNPGRFSFRTRVRF</sequence>
<proteinExistence type="predicted"/>
<comment type="caution">
    <text evidence="1">The sequence shown here is derived from an EMBL/GenBank/DDBJ whole genome shotgun (WGS) entry which is preliminary data.</text>
</comment>
<name>A0ABQ7CJT0_BRACR</name>